<organism evidence="15 16">
    <name type="scientific">Pedobacter agri</name>
    <dbReference type="NCBI Taxonomy" id="454586"/>
    <lineage>
        <taxon>Bacteria</taxon>
        <taxon>Pseudomonadati</taxon>
        <taxon>Bacteroidota</taxon>
        <taxon>Sphingobacteriia</taxon>
        <taxon>Sphingobacteriales</taxon>
        <taxon>Sphingobacteriaceae</taxon>
        <taxon>Pedobacter</taxon>
    </lineage>
</organism>
<dbReference type="InterPro" id="IPR043538">
    <property type="entry name" value="XYLT"/>
</dbReference>
<keyword evidence="8" id="KW-0735">Signal-anchor</keyword>
<evidence type="ECO:0000256" key="9">
    <source>
        <dbReference type="ARBA" id="ARBA00022989"/>
    </source>
</evidence>
<evidence type="ECO:0000313" key="16">
    <source>
        <dbReference type="Proteomes" id="UP001142592"/>
    </source>
</evidence>
<keyword evidence="11" id="KW-0472">Membrane</keyword>
<evidence type="ECO:0000256" key="13">
    <source>
        <dbReference type="ARBA" id="ARBA00023180"/>
    </source>
</evidence>
<keyword evidence="3" id="KW-0328">Glycosyltransferase</keyword>
<evidence type="ECO:0000256" key="1">
    <source>
        <dbReference type="ARBA" id="ARBA00004323"/>
    </source>
</evidence>
<accession>A0A9X3DB37</accession>
<gene>
    <name evidence="15" type="ORF">OQZ29_04730</name>
</gene>
<evidence type="ECO:0000256" key="5">
    <source>
        <dbReference type="ARBA" id="ARBA00022692"/>
    </source>
</evidence>
<evidence type="ECO:0000256" key="2">
    <source>
        <dbReference type="ARBA" id="ARBA00004648"/>
    </source>
</evidence>
<evidence type="ECO:0000256" key="6">
    <source>
        <dbReference type="ARBA" id="ARBA00022723"/>
    </source>
</evidence>
<dbReference type="GO" id="GO:0046872">
    <property type="term" value="F:metal ion binding"/>
    <property type="evidence" value="ECO:0007669"/>
    <property type="project" value="UniProtKB-KW"/>
</dbReference>
<dbReference type="Pfam" id="PF02485">
    <property type="entry name" value="Branch"/>
    <property type="match status" value="1"/>
</dbReference>
<keyword evidence="7" id="KW-0256">Endoplasmic reticulum</keyword>
<protein>
    <recommendedName>
        <fullName evidence="14">Peptide O-xylosyltransferase</fullName>
    </recommendedName>
</protein>
<comment type="subcellular location">
    <subcellularLocation>
        <location evidence="2">Endoplasmic reticulum membrane</location>
        <topology evidence="2">Single-pass type II membrane protein</topology>
    </subcellularLocation>
    <subcellularLocation>
        <location evidence="1">Golgi apparatus membrane</location>
        <topology evidence="1">Single-pass type II membrane protein</topology>
    </subcellularLocation>
</comment>
<evidence type="ECO:0000313" key="15">
    <source>
        <dbReference type="EMBL" id="MCX3264037.1"/>
    </source>
</evidence>
<evidence type="ECO:0000256" key="14">
    <source>
        <dbReference type="ARBA" id="ARBA00042865"/>
    </source>
</evidence>
<dbReference type="EMBL" id="JAPJUH010000002">
    <property type="protein sequence ID" value="MCX3264037.1"/>
    <property type="molecule type" value="Genomic_DNA"/>
</dbReference>
<dbReference type="PANTHER" id="PTHR46025">
    <property type="entry name" value="XYLOSYLTRANSFERASE OXT"/>
    <property type="match status" value="1"/>
</dbReference>
<keyword evidence="13" id="KW-0325">Glycoprotein</keyword>
<dbReference type="GO" id="GO:0015012">
    <property type="term" value="P:heparan sulfate proteoglycan biosynthetic process"/>
    <property type="evidence" value="ECO:0007669"/>
    <property type="project" value="TreeGrafter"/>
</dbReference>
<keyword evidence="12" id="KW-1015">Disulfide bond</keyword>
<keyword evidence="4" id="KW-0808">Transferase</keyword>
<evidence type="ECO:0000256" key="8">
    <source>
        <dbReference type="ARBA" id="ARBA00022968"/>
    </source>
</evidence>
<comment type="caution">
    <text evidence="15">The sequence shown here is derived from an EMBL/GenBank/DDBJ whole genome shotgun (WGS) entry which is preliminary data.</text>
</comment>
<dbReference type="RefSeq" id="WP_029204053.1">
    <property type="nucleotide sequence ID" value="NZ_JAPJUH010000002.1"/>
</dbReference>
<evidence type="ECO:0000256" key="4">
    <source>
        <dbReference type="ARBA" id="ARBA00022679"/>
    </source>
</evidence>
<dbReference type="InterPro" id="IPR003406">
    <property type="entry name" value="Glyco_trans_14"/>
</dbReference>
<keyword evidence="5" id="KW-0812">Transmembrane</keyword>
<keyword evidence="10" id="KW-0333">Golgi apparatus</keyword>
<dbReference type="Proteomes" id="UP001142592">
    <property type="component" value="Unassembled WGS sequence"/>
</dbReference>
<evidence type="ECO:0000256" key="12">
    <source>
        <dbReference type="ARBA" id="ARBA00023157"/>
    </source>
</evidence>
<keyword evidence="6" id="KW-0479">Metal-binding</keyword>
<keyword evidence="9" id="KW-1133">Transmembrane helix</keyword>
<keyword evidence="16" id="KW-1185">Reference proteome</keyword>
<sequence length="292" mass="34080">MAHKNPRQLFRLVTRLNDGSSHFFIHIDSKADLSTFEELNNLDNLTYLQRYNARWGRYGIVMPLLAGLKKTQTHDFVFDRIIVLSGQDYPIKSNKTINKVLSESPSSIYIDFTPLPDFERWPGADRGGLYRIDKYYFGDRWHERISSRALNLMASYVKVFRRKKPLQMIGYAGSAWMVLDMEAAKYILNFHENHPEYLKFHKDTFVADEVFIHMIIGNSKNETLHSRISNANQHFMIWETPESAHPKLFSIADFEKIAVSKHLFARKFDDTIDSLILDKIDSDLLRKSSIDP</sequence>
<dbReference type="GO" id="GO:0030158">
    <property type="term" value="F:protein xylosyltransferase activity"/>
    <property type="evidence" value="ECO:0007669"/>
    <property type="project" value="InterPro"/>
</dbReference>
<evidence type="ECO:0000256" key="10">
    <source>
        <dbReference type="ARBA" id="ARBA00023034"/>
    </source>
</evidence>
<evidence type="ECO:0000256" key="7">
    <source>
        <dbReference type="ARBA" id="ARBA00022824"/>
    </source>
</evidence>
<proteinExistence type="predicted"/>
<name>A0A9X3DB37_9SPHI</name>
<dbReference type="PANTHER" id="PTHR46025:SF3">
    <property type="entry name" value="XYLOSYLTRANSFERASE OXT"/>
    <property type="match status" value="1"/>
</dbReference>
<dbReference type="GO" id="GO:0050650">
    <property type="term" value="P:chondroitin sulfate proteoglycan biosynthetic process"/>
    <property type="evidence" value="ECO:0007669"/>
    <property type="project" value="TreeGrafter"/>
</dbReference>
<evidence type="ECO:0000256" key="3">
    <source>
        <dbReference type="ARBA" id="ARBA00022676"/>
    </source>
</evidence>
<reference evidence="15" key="1">
    <citation type="submission" date="2022-11" db="EMBL/GenBank/DDBJ databases">
        <authorList>
            <person name="Graham C."/>
            <person name="Newman J.D."/>
        </authorList>
    </citation>
    <scope>NUCLEOTIDE SEQUENCE</scope>
    <source>
        <strain evidence="15">DSM 19486</strain>
    </source>
</reference>
<evidence type="ECO:0000256" key="11">
    <source>
        <dbReference type="ARBA" id="ARBA00023136"/>
    </source>
</evidence>
<dbReference type="GO" id="GO:0016020">
    <property type="term" value="C:membrane"/>
    <property type="evidence" value="ECO:0007669"/>
    <property type="project" value="InterPro"/>
</dbReference>
<dbReference type="AlphaFoldDB" id="A0A9X3DB37"/>